<feature type="region of interest" description="Disordered" evidence="1">
    <location>
        <begin position="60"/>
        <end position="121"/>
    </location>
</feature>
<evidence type="ECO:0000313" key="3">
    <source>
        <dbReference type="Proteomes" id="UP001500058"/>
    </source>
</evidence>
<keyword evidence="3" id="KW-1185">Reference proteome</keyword>
<organism evidence="2 3">
    <name type="scientific">Streptomyces glaucosporus</name>
    <dbReference type="NCBI Taxonomy" id="284044"/>
    <lineage>
        <taxon>Bacteria</taxon>
        <taxon>Bacillati</taxon>
        <taxon>Actinomycetota</taxon>
        <taxon>Actinomycetes</taxon>
        <taxon>Kitasatosporales</taxon>
        <taxon>Streptomycetaceae</taxon>
        <taxon>Streptomyces</taxon>
    </lineage>
</organism>
<accession>A0ABP5W6Q6</accession>
<comment type="caution">
    <text evidence="2">The sequence shown here is derived from an EMBL/GenBank/DDBJ whole genome shotgun (WGS) entry which is preliminary data.</text>
</comment>
<proteinExistence type="predicted"/>
<dbReference type="Proteomes" id="UP001500058">
    <property type="component" value="Unassembled WGS sequence"/>
</dbReference>
<feature type="compositionally biased region" description="Basic residues" evidence="1">
    <location>
        <begin position="31"/>
        <end position="40"/>
    </location>
</feature>
<name>A0ABP5W6Q6_9ACTN</name>
<dbReference type="EMBL" id="BAAATJ010000047">
    <property type="protein sequence ID" value="GAA2418751.1"/>
    <property type="molecule type" value="Genomic_DNA"/>
</dbReference>
<evidence type="ECO:0000256" key="1">
    <source>
        <dbReference type="SAM" id="MobiDB-lite"/>
    </source>
</evidence>
<gene>
    <name evidence="2" type="ORF">GCM10010420_56620</name>
</gene>
<protein>
    <submittedName>
        <fullName evidence="2">Uncharacterized protein</fullName>
    </submittedName>
</protein>
<feature type="compositionally biased region" description="Low complexity" evidence="1">
    <location>
        <begin position="98"/>
        <end position="107"/>
    </location>
</feature>
<sequence>MRRPSQLRPLTAESEREGGNGEHGGAVRGRSAVRRGRPRRAAGTAGALLVPAAPVVALADGPGGGVPGAAGAVRPPDGPSSGAVPAVPHARRGRGGARRAANGTAGRPSAAPFSPRGAFRG</sequence>
<evidence type="ECO:0000313" key="2">
    <source>
        <dbReference type="EMBL" id="GAA2418751.1"/>
    </source>
</evidence>
<reference evidence="3" key="1">
    <citation type="journal article" date="2019" name="Int. J. Syst. Evol. Microbiol.">
        <title>The Global Catalogue of Microorganisms (GCM) 10K type strain sequencing project: providing services to taxonomists for standard genome sequencing and annotation.</title>
        <authorList>
            <consortium name="The Broad Institute Genomics Platform"/>
            <consortium name="The Broad Institute Genome Sequencing Center for Infectious Disease"/>
            <person name="Wu L."/>
            <person name="Ma J."/>
        </authorList>
    </citation>
    <scope>NUCLEOTIDE SEQUENCE [LARGE SCALE GENOMIC DNA]</scope>
    <source>
        <strain evidence="3">JCM 6921</strain>
    </source>
</reference>
<feature type="region of interest" description="Disordered" evidence="1">
    <location>
        <begin position="1"/>
        <end position="46"/>
    </location>
</feature>